<evidence type="ECO:0000313" key="3">
    <source>
        <dbReference type="EMBL" id="KAK7036401.1"/>
    </source>
</evidence>
<evidence type="ECO:0000256" key="1">
    <source>
        <dbReference type="SAM" id="MobiDB-lite"/>
    </source>
</evidence>
<dbReference type="AlphaFoldDB" id="A0AAW0CDD8"/>
<keyword evidence="2" id="KW-0472">Membrane</keyword>
<sequence>MNSHDTPPTSVRARIWRRESQLPSAVVPILLTVVGGLWFIIGVIFLFRIIRRWIRRRGTDQTSHSSTRQGLDAASQRSSFEGGSESNGPIRLPPTPNPTQRPPSNIFSSSRDSILPLHIPLSPTPFHPRSLTPGPNDRSDNERSPFFVGWRGSLPVISAPSPIPRSPIHAPARQSVADTPNGFINSGVSISSNLTRSSTSSQSPEALQTIIEAHPDIAVHPRRPFDMDSRTSMVSDSPISLYSRESWAASDQYLPENDQIPMRSSVNAIVVAGDSPRSSYAVASSNAFDTSQVSTTPSESSHTVRALPIIPSAPPPPPMPSVPTDQNTMSLGGSSGVGLADIIEALAGTSYPTHTRSRSNSDRTYTSILPSYHSESSGRASNGAYGNPPDYGSARSSRRIQDEPPSYHSDSEETEDSTVQRH</sequence>
<feature type="compositionally biased region" description="Pro residues" evidence="1">
    <location>
        <begin position="311"/>
        <end position="321"/>
    </location>
</feature>
<feature type="transmembrane region" description="Helical" evidence="2">
    <location>
        <begin position="25"/>
        <end position="47"/>
    </location>
</feature>
<feature type="region of interest" description="Disordered" evidence="1">
    <location>
        <begin position="58"/>
        <end position="109"/>
    </location>
</feature>
<evidence type="ECO:0000256" key="2">
    <source>
        <dbReference type="SAM" id="Phobius"/>
    </source>
</evidence>
<feature type="region of interest" description="Disordered" evidence="1">
    <location>
        <begin position="287"/>
        <end position="335"/>
    </location>
</feature>
<feature type="region of interest" description="Disordered" evidence="1">
    <location>
        <begin position="351"/>
        <end position="422"/>
    </location>
</feature>
<evidence type="ECO:0000313" key="4">
    <source>
        <dbReference type="Proteomes" id="UP001383192"/>
    </source>
</evidence>
<feature type="compositionally biased region" description="Polar residues" evidence="1">
    <location>
        <begin position="362"/>
        <end position="380"/>
    </location>
</feature>
<keyword evidence="2" id="KW-1133">Transmembrane helix</keyword>
<keyword evidence="4" id="KW-1185">Reference proteome</keyword>
<feature type="compositionally biased region" description="Polar residues" evidence="1">
    <location>
        <begin position="60"/>
        <end position="87"/>
    </location>
</feature>
<feature type="compositionally biased region" description="Pro residues" evidence="1">
    <location>
        <begin position="91"/>
        <end position="101"/>
    </location>
</feature>
<comment type="caution">
    <text evidence="3">The sequence shown here is derived from an EMBL/GenBank/DDBJ whole genome shotgun (WGS) entry which is preliminary data.</text>
</comment>
<feature type="region of interest" description="Disordered" evidence="1">
    <location>
        <begin position="121"/>
        <end position="145"/>
    </location>
</feature>
<feature type="compositionally biased region" description="Low complexity" evidence="1">
    <location>
        <begin position="161"/>
        <end position="172"/>
    </location>
</feature>
<dbReference type="Proteomes" id="UP001383192">
    <property type="component" value="Unassembled WGS sequence"/>
</dbReference>
<feature type="region of interest" description="Disordered" evidence="1">
    <location>
        <begin position="161"/>
        <end position="180"/>
    </location>
</feature>
<dbReference type="EMBL" id="JAYKXP010000051">
    <property type="protein sequence ID" value="KAK7036401.1"/>
    <property type="molecule type" value="Genomic_DNA"/>
</dbReference>
<protein>
    <submittedName>
        <fullName evidence="3">Uncharacterized protein</fullName>
    </submittedName>
</protein>
<reference evidence="3 4" key="1">
    <citation type="submission" date="2024-01" db="EMBL/GenBank/DDBJ databases">
        <title>A draft genome for a cacao thread blight-causing isolate of Paramarasmius palmivorus.</title>
        <authorList>
            <person name="Baruah I.K."/>
            <person name="Bukari Y."/>
            <person name="Amoako-Attah I."/>
            <person name="Meinhardt L.W."/>
            <person name="Bailey B.A."/>
            <person name="Cohen S.P."/>
        </authorList>
    </citation>
    <scope>NUCLEOTIDE SEQUENCE [LARGE SCALE GENOMIC DNA]</scope>
    <source>
        <strain evidence="3 4">GH-12</strain>
    </source>
</reference>
<keyword evidence="2" id="KW-0812">Transmembrane</keyword>
<proteinExistence type="predicted"/>
<gene>
    <name evidence="3" type="ORF">VNI00_011598</name>
</gene>
<accession>A0AAW0CDD8</accession>
<name>A0AAW0CDD8_9AGAR</name>
<organism evidence="3 4">
    <name type="scientific">Paramarasmius palmivorus</name>
    <dbReference type="NCBI Taxonomy" id="297713"/>
    <lineage>
        <taxon>Eukaryota</taxon>
        <taxon>Fungi</taxon>
        <taxon>Dikarya</taxon>
        <taxon>Basidiomycota</taxon>
        <taxon>Agaricomycotina</taxon>
        <taxon>Agaricomycetes</taxon>
        <taxon>Agaricomycetidae</taxon>
        <taxon>Agaricales</taxon>
        <taxon>Marasmiineae</taxon>
        <taxon>Marasmiaceae</taxon>
        <taxon>Paramarasmius</taxon>
    </lineage>
</organism>
<feature type="compositionally biased region" description="Polar residues" evidence="1">
    <location>
        <begin position="287"/>
        <end position="303"/>
    </location>
</feature>